<protein>
    <submittedName>
        <fullName evidence="1">Uncharacterized protein</fullName>
    </submittedName>
</protein>
<evidence type="ECO:0000313" key="2">
    <source>
        <dbReference type="Proteomes" id="UP000078561"/>
    </source>
</evidence>
<reference evidence="1" key="1">
    <citation type="submission" date="2016-04" db="EMBL/GenBank/DDBJ databases">
        <authorList>
            <person name="Evans L.H."/>
            <person name="Alamgir A."/>
            <person name="Owens N."/>
            <person name="Weber N.D."/>
            <person name="Virtaneva K."/>
            <person name="Barbian K."/>
            <person name="Babar A."/>
            <person name="Rosenke K."/>
        </authorList>
    </citation>
    <scope>NUCLEOTIDE SEQUENCE [LARGE SCALE GENOMIC DNA]</scope>
    <source>
        <strain evidence="1">CBS 101.48</strain>
    </source>
</reference>
<dbReference type="Proteomes" id="UP000078561">
    <property type="component" value="Unassembled WGS sequence"/>
</dbReference>
<accession>A0A163MKF0</accession>
<organism evidence="1">
    <name type="scientific">Absidia glauca</name>
    <name type="common">Pin mould</name>
    <dbReference type="NCBI Taxonomy" id="4829"/>
    <lineage>
        <taxon>Eukaryota</taxon>
        <taxon>Fungi</taxon>
        <taxon>Fungi incertae sedis</taxon>
        <taxon>Mucoromycota</taxon>
        <taxon>Mucoromycotina</taxon>
        <taxon>Mucoromycetes</taxon>
        <taxon>Mucorales</taxon>
        <taxon>Cunninghamellaceae</taxon>
        <taxon>Absidia</taxon>
    </lineage>
</organism>
<sequence length="123" mass="12772">MGDDVIVGCQRSSVKGDTAVAAVFVAGRSGVTCGEEAVVCDDDDDEESYVDHFVFTANAMPAVVGGVVCRSGYTLAIVLGCDGGIYVGGGGGCRRGLHIFERVLPVMPKYATPNNTSKKLHQS</sequence>
<dbReference type="EMBL" id="LT554473">
    <property type="protein sequence ID" value="SAM05819.1"/>
    <property type="molecule type" value="Genomic_DNA"/>
</dbReference>
<name>A0A163MKF0_ABSGL</name>
<keyword evidence="2" id="KW-1185">Reference proteome</keyword>
<dbReference type="AlphaFoldDB" id="A0A163MKF0"/>
<evidence type="ECO:0000313" key="1">
    <source>
        <dbReference type="EMBL" id="SAM05819.1"/>
    </source>
</evidence>
<dbReference type="InParanoid" id="A0A163MKF0"/>
<gene>
    <name evidence="1" type="primary">ABSGL_11694.1 scaffold 12318</name>
</gene>
<proteinExistence type="predicted"/>